<name>A0A6J5MY82_9CAUD</name>
<reference evidence="2" key="1">
    <citation type="submission" date="2020-04" db="EMBL/GenBank/DDBJ databases">
        <authorList>
            <person name="Chiriac C."/>
            <person name="Salcher M."/>
            <person name="Ghai R."/>
            <person name="Kavagutti S V."/>
        </authorList>
    </citation>
    <scope>NUCLEOTIDE SEQUENCE</scope>
</reference>
<dbReference type="EMBL" id="LR796553">
    <property type="protein sequence ID" value="CAB4151478.1"/>
    <property type="molecule type" value="Genomic_DNA"/>
</dbReference>
<protein>
    <submittedName>
        <fullName evidence="2">GroS Co-chaperonin GroES (HSP10)</fullName>
    </submittedName>
</protein>
<evidence type="ECO:0000313" key="2">
    <source>
        <dbReference type="EMBL" id="CAB4151478.1"/>
    </source>
</evidence>
<dbReference type="GO" id="GO:0044183">
    <property type="term" value="F:protein folding chaperone"/>
    <property type="evidence" value="ECO:0007669"/>
    <property type="project" value="InterPro"/>
</dbReference>
<dbReference type="SMART" id="SM00883">
    <property type="entry name" value="Cpn10"/>
    <property type="match status" value="1"/>
</dbReference>
<keyword evidence="1" id="KW-0143">Chaperone</keyword>
<dbReference type="SUPFAM" id="SSF50129">
    <property type="entry name" value="GroES-like"/>
    <property type="match status" value="1"/>
</dbReference>
<dbReference type="InterPro" id="IPR011032">
    <property type="entry name" value="GroES-like_sf"/>
</dbReference>
<dbReference type="InterPro" id="IPR020818">
    <property type="entry name" value="Chaperonin_GroES"/>
</dbReference>
<dbReference type="CDD" id="cd00320">
    <property type="entry name" value="cpn10"/>
    <property type="match status" value="1"/>
</dbReference>
<proteinExistence type="predicted"/>
<evidence type="ECO:0000256" key="1">
    <source>
        <dbReference type="ARBA" id="ARBA00023186"/>
    </source>
</evidence>
<dbReference type="InterPro" id="IPR037124">
    <property type="entry name" value="Chaperonin_GroES_sf"/>
</dbReference>
<accession>A0A6J5MY82</accession>
<gene>
    <name evidence="2" type="ORF">UFOVP586_21</name>
</gene>
<dbReference type="Gene3D" id="2.30.33.40">
    <property type="entry name" value="GroES chaperonin"/>
    <property type="match status" value="1"/>
</dbReference>
<sequence>MIRPLHDNIVVKPDPFVQSGLIIMPEEDTRTGVVVATGPGKKDSKRPLMVNVGDHIMYSGTIDRKYEDLVIMKDKDVIGLV</sequence>
<dbReference type="GO" id="GO:0005524">
    <property type="term" value="F:ATP binding"/>
    <property type="evidence" value="ECO:0007669"/>
    <property type="project" value="InterPro"/>
</dbReference>
<dbReference type="Pfam" id="PF00166">
    <property type="entry name" value="Cpn10"/>
    <property type="match status" value="1"/>
</dbReference>
<dbReference type="PRINTS" id="PR00297">
    <property type="entry name" value="CHAPERONIN10"/>
</dbReference>
<organism evidence="2">
    <name type="scientific">uncultured Caudovirales phage</name>
    <dbReference type="NCBI Taxonomy" id="2100421"/>
    <lineage>
        <taxon>Viruses</taxon>
        <taxon>Duplodnaviria</taxon>
        <taxon>Heunggongvirae</taxon>
        <taxon>Uroviricota</taxon>
        <taxon>Caudoviricetes</taxon>
        <taxon>Peduoviridae</taxon>
        <taxon>Maltschvirus</taxon>
        <taxon>Maltschvirus maltsch</taxon>
    </lineage>
</organism>